<keyword evidence="11" id="KW-0630">Potassium</keyword>
<evidence type="ECO:0000256" key="17">
    <source>
        <dbReference type="SAM" id="MobiDB-lite"/>
    </source>
</evidence>
<evidence type="ECO:0000256" key="6">
    <source>
        <dbReference type="ARBA" id="ARBA00022723"/>
    </source>
</evidence>
<evidence type="ECO:0000256" key="3">
    <source>
        <dbReference type="ARBA" id="ARBA00022475"/>
    </source>
</evidence>
<keyword evidence="13" id="KW-0406">Ion transport</keyword>
<feature type="transmembrane region" description="Helical" evidence="18">
    <location>
        <begin position="171"/>
        <end position="193"/>
    </location>
</feature>
<feature type="region of interest" description="Disordered" evidence="17">
    <location>
        <begin position="926"/>
        <end position="955"/>
    </location>
</feature>
<dbReference type="FunFam" id="1.10.287.70:FF:000015">
    <property type="entry name" value="Calcium-activated potassium channel subunit alpha-1 isoform X7"/>
    <property type="match status" value="1"/>
</dbReference>
<dbReference type="InterPro" id="IPR003929">
    <property type="entry name" value="K_chnl_BK_asu"/>
</dbReference>
<feature type="region of interest" description="Disordered" evidence="17">
    <location>
        <begin position="590"/>
        <end position="623"/>
    </location>
</feature>
<keyword evidence="10" id="KW-0851">Voltage-gated channel</keyword>
<protein>
    <recommendedName>
        <fullName evidence="16">BK channel</fullName>
    </recommendedName>
</protein>
<dbReference type="Gene3D" id="1.10.287.70">
    <property type="match status" value="1"/>
</dbReference>
<accession>A0A8E0RN50</accession>
<keyword evidence="3" id="KW-1003">Cell membrane</keyword>
<name>A0A8E0RN50_9TREM</name>
<dbReference type="Pfam" id="PF22614">
    <property type="entry name" value="Slo-like_RCK"/>
    <property type="match status" value="2"/>
</dbReference>
<keyword evidence="7" id="KW-0631">Potassium channel</keyword>
<evidence type="ECO:0000256" key="11">
    <source>
        <dbReference type="ARBA" id="ARBA00022958"/>
    </source>
</evidence>
<comment type="caution">
    <text evidence="20">The sequence shown here is derived from an EMBL/GenBank/DDBJ whole genome shotgun (WGS) entry which is preliminary data.</text>
</comment>
<feature type="transmembrane region" description="Helical" evidence="18">
    <location>
        <begin position="214"/>
        <end position="233"/>
    </location>
</feature>
<reference evidence="20" key="1">
    <citation type="submission" date="2019-05" db="EMBL/GenBank/DDBJ databases">
        <title>Annotation for the trematode Fasciolopsis buski.</title>
        <authorList>
            <person name="Choi Y.-J."/>
        </authorList>
    </citation>
    <scope>NUCLEOTIDE SEQUENCE</scope>
    <source>
        <strain evidence="20">HT</strain>
        <tissue evidence="20">Whole worm</tissue>
    </source>
</reference>
<keyword evidence="6" id="KW-0479">Metal-binding</keyword>
<dbReference type="Pfam" id="PF21014">
    <property type="entry name" value="Slowpoke_C"/>
    <property type="match status" value="1"/>
</dbReference>
<evidence type="ECO:0000256" key="7">
    <source>
        <dbReference type="ARBA" id="ARBA00022826"/>
    </source>
</evidence>
<evidence type="ECO:0000256" key="9">
    <source>
        <dbReference type="ARBA" id="ARBA00022842"/>
    </source>
</evidence>
<dbReference type="Gene3D" id="3.40.50.720">
    <property type="entry name" value="NAD(P)-binding Rossmann-like Domain"/>
    <property type="match status" value="2"/>
</dbReference>
<evidence type="ECO:0000256" key="13">
    <source>
        <dbReference type="ARBA" id="ARBA00023065"/>
    </source>
</evidence>
<feature type="transmembrane region" description="Helical" evidence="18">
    <location>
        <begin position="29"/>
        <end position="51"/>
    </location>
</feature>
<keyword evidence="5 18" id="KW-0812">Transmembrane</keyword>
<sequence>MGQTPGHLNHTHAPGSRRNHEEPCMATRFWPVFVSSSLICFFGGVLLILLYRVVVQLASKLFSVRPSRSTYNGGDSTPYPLNSRDQSARTSVAPTGRWTCSQSLNSINLNTTPTNEEMELRGQGSMVSTSHSALGPSTPPPGVGHRLKSGCHAIIQGVHLTAVRLVSYQWLAGRAFIALSMIMSLCSFGIYVYEATFFPTDIEKCGHKGRRMRAMDFAMNIFFLIHFVVRFIACRDALIFWIDWYSILDYFTVPPTLFGFFIKRSWLGFRFLRVFRLTNLGEVLHNLKIVRSASSLRMCQLCTYFLSIWFSGAGMILLLENTGNLIGSDAYQVSNPITYPTALYFTIVTMSTVGYGDITPATFLGKCFVCLFILFALATFASAIPEIADMFFISHKYSGSYTKSEGKSHIVVCGDITTDSVKTFLSDFLHEDRQRTDVEVVFINPCKPDLQLQSILRLHFSRVKYFQGTVMDHGDLQRVRMVEADACLILASSNASDSYQKDAANIMRVIAVKNYASHVRVIVQLLHTENKAHLLNSPYWNWDQGDEIICFSELKLGFLAQSCVAPGFSTLATNLFSMCSQQGMRKLGKRAHAASRKLSKTELMHSPQRDPSKPSSGVNRKSLNTTVSRGRGWRVSLHFLRNIFQKREQRELLERERNIPAVRVTTSSLGTVDAISRGELNSSLASLNRLNSMLQTDECWLTNYLRGVSMELYSAPFSSSFEGMTFADAAVICRQRLDLLLIAVVASSASRTTGGSPDVAGEQTKTDSSTAYLGADRSIKPEDETVLKTEEDDGFDKNETGYYLAINPAREANVCIALNTVGFFICDSQINASRVTYYCISCHGTESQDPTTVVPCGCSNKSRRVRNRLKQNTRRLFGRSQNSALLVPPTDGWESVAHLPTQKEEIGEDIEAGVTEVDGIQPKIISGQEATPQHWDKQQPQTSGNGEAQYHPDSSESTLDITGMYHYCEARSFDSSLLRGSKKSMTTQQRNRMLINHILLCLLTKEDQPLLGLHSFVMPLRASHFHSDELKTIVILGDRSYLAREWPSIANFPNVFCLPGSPLSRADLRTARIRFASVCVILSSRGEAHTDDPYMLDKEVILCSLNIRGMRFPPVTSKTLLSKAPIRRLGSEIPMITELVTDANIHYLDPEDVDTGATDIPASLTAAFARGAAFTTSVLDVLASTAYFDCNSMTLIRHLITGGVTPALEQWLAEGGGLNCSERYDDEQMTGQNESQSEGQFNRCKSRSNCHLLRSSWDSSILETRQRPRIGQLSVLDSRLRPLISTENYIFPTFGELFCHAIKERGILCLAVYRSATVDENDARRKLARTNSCDEKLNENNRLKVNKPWKGRRLSTCAQSFDNMIHTYSLRLQREVSLCQPNAPVTRPTRQCTFAHTFDLVNRYVITNPPNDFPLRQSDLVFCLRPFELRKDVEV</sequence>
<dbReference type="InterPro" id="IPR005821">
    <property type="entry name" value="Ion_trans_dom"/>
</dbReference>
<keyword evidence="2" id="KW-0813">Transport</keyword>
<keyword evidence="15" id="KW-0407">Ion channel</keyword>
<evidence type="ECO:0000256" key="15">
    <source>
        <dbReference type="ARBA" id="ARBA00023303"/>
    </source>
</evidence>
<dbReference type="PANTHER" id="PTHR10027">
    <property type="entry name" value="CALCIUM-ACTIVATED POTASSIUM CHANNEL ALPHA CHAIN"/>
    <property type="match status" value="1"/>
</dbReference>
<gene>
    <name evidence="20" type="ORF">FBUS_00019</name>
</gene>
<evidence type="ECO:0000256" key="14">
    <source>
        <dbReference type="ARBA" id="ARBA00023136"/>
    </source>
</evidence>
<feature type="region of interest" description="Disordered" evidence="17">
    <location>
        <begin position="1"/>
        <end position="20"/>
    </location>
</feature>
<dbReference type="GO" id="GO:0046872">
    <property type="term" value="F:metal ion binding"/>
    <property type="evidence" value="ECO:0007669"/>
    <property type="project" value="UniProtKB-KW"/>
</dbReference>
<dbReference type="SUPFAM" id="SSF51735">
    <property type="entry name" value="NAD(P)-binding Rossmann-fold domains"/>
    <property type="match status" value="1"/>
</dbReference>
<feature type="compositionally biased region" description="Polar residues" evidence="17">
    <location>
        <begin position="613"/>
        <end position="623"/>
    </location>
</feature>
<feature type="compositionally biased region" description="Basic and acidic residues" evidence="17">
    <location>
        <begin position="599"/>
        <end position="612"/>
    </location>
</feature>
<dbReference type="EMBL" id="LUCM01009864">
    <property type="protein sequence ID" value="KAA0186263.1"/>
    <property type="molecule type" value="Genomic_DNA"/>
</dbReference>
<keyword evidence="4" id="KW-0633">Potassium transport</keyword>
<dbReference type="FunFam" id="3.40.50.720:FF:000005">
    <property type="entry name" value="calcium-activated potassium channel subunit alpha-1 isoform X6"/>
    <property type="match status" value="1"/>
</dbReference>
<dbReference type="GO" id="GO:0005886">
    <property type="term" value="C:plasma membrane"/>
    <property type="evidence" value="ECO:0007669"/>
    <property type="project" value="UniProtKB-SubCell"/>
</dbReference>
<feature type="domain" description="RCK N-terminal" evidence="19">
    <location>
        <begin position="407"/>
        <end position="549"/>
    </location>
</feature>
<keyword evidence="14 18" id="KW-0472">Membrane</keyword>
<comment type="subcellular location">
    <subcellularLocation>
        <location evidence="1">Cell membrane</location>
        <topology evidence="1">Multi-pass membrane protein</topology>
    </subcellularLocation>
</comment>
<organism evidence="20 21">
    <name type="scientific">Fasciolopsis buskii</name>
    <dbReference type="NCBI Taxonomy" id="27845"/>
    <lineage>
        <taxon>Eukaryota</taxon>
        <taxon>Metazoa</taxon>
        <taxon>Spiralia</taxon>
        <taxon>Lophotrochozoa</taxon>
        <taxon>Platyhelminthes</taxon>
        <taxon>Trematoda</taxon>
        <taxon>Digenea</taxon>
        <taxon>Plagiorchiida</taxon>
        <taxon>Echinostomata</taxon>
        <taxon>Echinostomatoidea</taxon>
        <taxon>Fasciolidae</taxon>
        <taxon>Fasciolopsis</taxon>
    </lineage>
</organism>
<dbReference type="InterPro" id="IPR003148">
    <property type="entry name" value="RCK_N"/>
</dbReference>
<dbReference type="GO" id="GO:0060072">
    <property type="term" value="F:large conductance calcium-activated potassium channel activity"/>
    <property type="evidence" value="ECO:0007669"/>
    <property type="project" value="TreeGrafter"/>
</dbReference>
<evidence type="ECO:0000256" key="16">
    <source>
        <dbReference type="ARBA" id="ARBA00029579"/>
    </source>
</evidence>
<dbReference type="InterPro" id="IPR047871">
    <property type="entry name" value="K_chnl_Slo-like"/>
</dbReference>
<feature type="transmembrane region" description="Helical" evidence="18">
    <location>
        <begin position="363"/>
        <end position="384"/>
    </location>
</feature>
<dbReference type="PRINTS" id="PR01449">
    <property type="entry name" value="BKCHANNELA"/>
</dbReference>
<keyword evidence="9" id="KW-0460">Magnesium</keyword>
<dbReference type="Proteomes" id="UP000728185">
    <property type="component" value="Unassembled WGS sequence"/>
</dbReference>
<dbReference type="SUPFAM" id="SSF81324">
    <property type="entry name" value="Voltage-gated potassium channels"/>
    <property type="match status" value="1"/>
</dbReference>
<keyword evidence="21" id="KW-1185">Reference proteome</keyword>
<evidence type="ECO:0000256" key="1">
    <source>
        <dbReference type="ARBA" id="ARBA00004651"/>
    </source>
</evidence>
<evidence type="ECO:0000256" key="2">
    <source>
        <dbReference type="ARBA" id="ARBA00022448"/>
    </source>
</evidence>
<dbReference type="GO" id="GO:0034702">
    <property type="term" value="C:monoatomic ion channel complex"/>
    <property type="evidence" value="ECO:0007669"/>
    <property type="project" value="UniProtKB-KW"/>
</dbReference>
<dbReference type="PROSITE" id="PS51201">
    <property type="entry name" value="RCK_N"/>
    <property type="match status" value="1"/>
</dbReference>
<dbReference type="OrthoDB" id="10035564at2759"/>
<evidence type="ECO:0000259" key="19">
    <source>
        <dbReference type="PROSITE" id="PS51201"/>
    </source>
</evidence>
<proteinExistence type="predicted"/>
<evidence type="ECO:0000256" key="10">
    <source>
        <dbReference type="ARBA" id="ARBA00022882"/>
    </source>
</evidence>
<dbReference type="Pfam" id="PF03493">
    <property type="entry name" value="BK_channel_a"/>
    <property type="match status" value="2"/>
</dbReference>
<feature type="transmembrane region" description="Helical" evidence="18">
    <location>
        <begin position="339"/>
        <end position="356"/>
    </location>
</feature>
<dbReference type="InterPro" id="IPR036291">
    <property type="entry name" value="NAD(P)-bd_dom_sf"/>
</dbReference>
<dbReference type="InterPro" id="IPR048735">
    <property type="entry name" value="Slowpoke-like_C"/>
</dbReference>
<dbReference type="PRINTS" id="PR00169">
    <property type="entry name" value="KCHANNEL"/>
</dbReference>
<dbReference type="PANTHER" id="PTHR10027:SF33">
    <property type="entry name" value="CALCIUM-ACTIVATED POTASSIUM CHANNEL SUBUNIT ALPHA-1-RELATED"/>
    <property type="match status" value="1"/>
</dbReference>
<keyword evidence="12 18" id="KW-1133">Transmembrane helix</keyword>
<keyword evidence="8" id="KW-0106">Calcium</keyword>
<evidence type="ECO:0000256" key="8">
    <source>
        <dbReference type="ARBA" id="ARBA00022837"/>
    </source>
</evidence>
<evidence type="ECO:0000256" key="4">
    <source>
        <dbReference type="ARBA" id="ARBA00022538"/>
    </source>
</evidence>
<dbReference type="Pfam" id="PF00520">
    <property type="entry name" value="Ion_trans"/>
    <property type="match status" value="1"/>
</dbReference>
<evidence type="ECO:0000313" key="21">
    <source>
        <dbReference type="Proteomes" id="UP000728185"/>
    </source>
</evidence>
<evidence type="ECO:0000256" key="12">
    <source>
        <dbReference type="ARBA" id="ARBA00022989"/>
    </source>
</evidence>
<evidence type="ECO:0000256" key="5">
    <source>
        <dbReference type="ARBA" id="ARBA00022692"/>
    </source>
</evidence>
<evidence type="ECO:0000256" key="18">
    <source>
        <dbReference type="SAM" id="Phobius"/>
    </source>
</evidence>
<feature type="transmembrane region" description="Helical" evidence="18">
    <location>
        <begin position="301"/>
        <end position="319"/>
    </location>
</feature>
<evidence type="ECO:0000313" key="20">
    <source>
        <dbReference type="EMBL" id="KAA0186263.1"/>
    </source>
</evidence>